<keyword evidence="2" id="KW-1185">Reference proteome</keyword>
<dbReference type="RefSeq" id="WP_246511111.1">
    <property type="nucleotide sequence ID" value="NZ_JACHJR010000001.1"/>
</dbReference>
<protein>
    <submittedName>
        <fullName evidence="1">Uncharacterized protein</fullName>
    </submittedName>
</protein>
<reference evidence="1 2" key="1">
    <citation type="submission" date="2020-08" db="EMBL/GenBank/DDBJ databases">
        <title>Sequencing the genomes of 1000 actinobacteria strains.</title>
        <authorList>
            <person name="Klenk H.-P."/>
        </authorList>
    </citation>
    <scope>NUCLEOTIDE SEQUENCE [LARGE SCALE GENOMIC DNA]</scope>
    <source>
        <strain evidence="1 2">DSM 44786</strain>
    </source>
</reference>
<organism evidence="1 2">
    <name type="scientific">Kitasatospora gansuensis</name>
    <dbReference type="NCBI Taxonomy" id="258050"/>
    <lineage>
        <taxon>Bacteria</taxon>
        <taxon>Bacillati</taxon>
        <taxon>Actinomycetota</taxon>
        <taxon>Actinomycetes</taxon>
        <taxon>Kitasatosporales</taxon>
        <taxon>Streptomycetaceae</taxon>
        <taxon>Kitasatospora</taxon>
    </lineage>
</organism>
<comment type="caution">
    <text evidence="1">The sequence shown here is derived from an EMBL/GenBank/DDBJ whole genome shotgun (WGS) entry which is preliminary data.</text>
</comment>
<dbReference type="AlphaFoldDB" id="A0A7W7SGZ9"/>
<evidence type="ECO:0000313" key="2">
    <source>
        <dbReference type="Proteomes" id="UP000573327"/>
    </source>
</evidence>
<dbReference type="Proteomes" id="UP000573327">
    <property type="component" value="Unassembled WGS sequence"/>
</dbReference>
<proteinExistence type="predicted"/>
<accession>A0A7W7SGZ9</accession>
<dbReference type="EMBL" id="JACHJR010000001">
    <property type="protein sequence ID" value="MBB4950229.1"/>
    <property type="molecule type" value="Genomic_DNA"/>
</dbReference>
<name>A0A7W7SGZ9_9ACTN</name>
<evidence type="ECO:0000313" key="1">
    <source>
        <dbReference type="EMBL" id="MBB4950229.1"/>
    </source>
</evidence>
<sequence length="317" mass="34406">MTAGTYAVDPWPIGLPWRWWDEIGADEAAARGVFTPVHSVSGRPPGSVILAPGDIRALRFILERCNDGCCGMDNGDGPNLACAQCGQAAATRIDVCSYWQEVRLDPQAVRRVELDGPASTPTDWETVLTETRLLMPSADLTEWWSPESYVATGVAMAHLLAASGGAPLRFWPGPAADMFGSALDALLPPGPAPKTVALTGPGLRPFDAAPDISLVPRHPETGEPWQPPGARDLVPLAAELWLQLSSQGTWLRSPATGRLPAGVLRDDPLPQYSKRWLEVDRGACIHTLCRLPAVREPWLRAIYDRMTNWMFQPPPLG</sequence>
<gene>
    <name evidence="1" type="ORF">F4556_005764</name>
</gene>